<dbReference type="Proteomes" id="UP000053732">
    <property type="component" value="Unassembled WGS sequence"/>
</dbReference>
<evidence type="ECO:0000313" key="1">
    <source>
        <dbReference type="EMBL" id="CRL18823.1"/>
    </source>
</evidence>
<gene>
    <name evidence="1" type="ORF">PCAMFM013_S002g000693</name>
</gene>
<accession>A0A0G4NXM2</accession>
<protein>
    <submittedName>
        <fullName evidence="1">Str. FM013</fullName>
    </submittedName>
</protein>
<evidence type="ECO:0000313" key="2">
    <source>
        <dbReference type="Proteomes" id="UP000053732"/>
    </source>
</evidence>
<reference evidence="1 2" key="1">
    <citation type="journal article" date="2014" name="Nat. Commun.">
        <title>Multiple recent horizontal transfers of a large genomic region in cheese making fungi.</title>
        <authorList>
            <person name="Cheeseman K."/>
            <person name="Ropars J."/>
            <person name="Renault P."/>
            <person name="Dupont J."/>
            <person name="Gouzy J."/>
            <person name="Branca A."/>
            <person name="Abraham A.L."/>
            <person name="Ceppi M."/>
            <person name="Conseiller E."/>
            <person name="Debuchy R."/>
            <person name="Malagnac F."/>
            <person name="Goarin A."/>
            <person name="Silar P."/>
            <person name="Lacoste S."/>
            <person name="Sallet E."/>
            <person name="Bensimon A."/>
            <person name="Giraud T."/>
            <person name="Brygoo Y."/>
        </authorList>
    </citation>
    <scope>NUCLEOTIDE SEQUENCE [LARGE SCALE GENOMIC DNA]</scope>
    <source>
        <strain evidence="2">FM 013</strain>
    </source>
</reference>
<dbReference type="AlphaFoldDB" id="A0A0G4NXM2"/>
<sequence length="38" mass="4424">MTDEETAPYTPELKTPPHSDYYNFEPDVVHFLHCLNAT</sequence>
<dbReference type="EMBL" id="HG793135">
    <property type="protein sequence ID" value="CRL18823.1"/>
    <property type="molecule type" value="Genomic_DNA"/>
</dbReference>
<organism evidence="1 2">
    <name type="scientific">Penicillium camemberti (strain FM 013)</name>
    <dbReference type="NCBI Taxonomy" id="1429867"/>
    <lineage>
        <taxon>Eukaryota</taxon>
        <taxon>Fungi</taxon>
        <taxon>Dikarya</taxon>
        <taxon>Ascomycota</taxon>
        <taxon>Pezizomycotina</taxon>
        <taxon>Eurotiomycetes</taxon>
        <taxon>Eurotiomycetidae</taxon>
        <taxon>Eurotiales</taxon>
        <taxon>Aspergillaceae</taxon>
        <taxon>Penicillium</taxon>
    </lineage>
</organism>
<proteinExistence type="predicted"/>
<name>A0A0G4NXM2_PENC3</name>
<keyword evidence="2" id="KW-1185">Reference proteome</keyword>